<protein>
    <submittedName>
        <fullName evidence="2">Uncharacterized protein</fullName>
    </submittedName>
</protein>
<keyword evidence="1" id="KW-0812">Transmembrane</keyword>
<keyword evidence="3" id="KW-1185">Reference proteome</keyword>
<keyword evidence="1" id="KW-0472">Membrane</keyword>
<evidence type="ECO:0000256" key="1">
    <source>
        <dbReference type="SAM" id="Phobius"/>
    </source>
</evidence>
<proteinExistence type="predicted"/>
<accession>A0A2Z2M877</accession>
<gene>
    <name evidence="2" type="ORF">A3L09_05055</name>
</gene>
<keyword evidence="1" id="KW-1133">Transmembrane helix</keyword>
<feature type="transmembrane region" description="Helical" evidence="1">
    <location>
        <begin position="39"/>
        <end position="58"/>
    </location>
</feature>
<dbReference type="Proteomes" id="UP000250179">
    <property type="component" value="Chromosome"/>
</dbReference>
<organism evidence="2 3">
    <name type="scientific">Thermococcus profundus</name>
    <dbReference type="NCBI Taxonomy" id="49899"/>
    <lineage>
        <taxon>Archaea</taxon>
        <taxon>Methanobacteriati</taxon>
        <taxon>Methanobacteriota</taxon>
        <taxon>Thermococci</taxon>
        <taxon>Thermococcales</taxon>
        <taxon>Thermococcaceae</taxon>
        <taxon>Thermococcus</taxon>
    </lineage>
</organism>
<reference evidence="2 3" key="1">
    <citation type="submission" date="2016-03" db="EMBL/GenBank/DDBJ databases">
        <title>Complete genome sequence of Thermococcus profundus strain DT5432.</title>
        <authorList>
            <person name="Oger P.M."/>
        </authorList>
    </citation>
    <scope>NUCLEOTIDE SEQUENCE [LARGE SCALE GENOMIC DNA]</scope>
    <source>
        <strain evidence="2 3">DT 5432</strain>
    </source>
</reference>
<dbReference type="EMBL" id="CP014862">
    <property type="protein sequence ID" value="ASJ02670.1"/>
    <property type="molecule type" value="Genomic_DNA"/>
</dbReference>
<feature type="transmembrane region" description="Helical" evidence="1">
    <location>
        <begin position="6"/>
        <end position="27"/>
    </location>
</feature>
<name>A0A2Z2M877_THEPR</name>
<evidence type="ECO:0000313" key="2">
    <source>
        <dbReference type="EMBL" id="ASJ02670.1"/>
    </source>
</evidence>
<dbReference type="GeneID" id="33319759"/>
<dbReference type="AlphaFoldDB" id="A0A2Z2M877"/>
<sequence length="59" mass="6760">MNLDHHTLGWLTFTLMSAAMLSGALIFLNGRRSGLWTKVHIILSVLTYILMFLVIWSVR</sequence>
<dbReference type="OrthoDB" id="85413at2157"/>
<dbReference type="RefSeq" id="WP_088857929.1">
    <property type="nucleotide sequence ID" value="NZ_CP014862.1"/>
</dbReference>
<evidence type="ECO:0000313" key="3">
    <source>
        <dbReference type="Proteomes" id="UP000250179"/>
    </source>
</evidence>
<dbReference type="KEGG" id="tprf:A3L09_05055"/>